<organism evidence="6 7">
    <name type="scientific">Sphagnum troendelagicum</name>
    <dbReference type="NCBI Taxonomy" id="128251"/>
    <lineage>
        <taxon>Eukaryota</taxon>
        <taxon>Viridiplantae</taxon>
        <taxon>Streptophyta</taxon>
        <taxon>Embryophyta</taxon>
        <taxon>Bryophyta</taxon>
        <taxon>Sphagnophytina</taxon>
        <taxon>Sphagnopsida</taxon>
        <taxon>Sphagnales</taxon>
        <taxon>Sphagnaceae</taxon>
        <taxon>Sphagnum</taxon>
    </lineage>
</organism>
<evidence type="ECO:0000259" key="5">
    <source>
        <dbReference type="Pfam" id="PF03328"/>
    </source>
</evidence>
<dbReference type="InterPro" id="IPR015813">
    <property type="entry name" value="Pyrv/PenolPyrv_kinase-like_dom"/>
</dbReference>
<feature type="region of interest" description="Disordered" evidence="4">
    <location>
        <begin position="344"/>
        <end position="365"/>
    </location>
</feature>
<dbReference type="EMBL" id="OZ019909">
    <property type="protein sequence ID" value="CAK9208697.1"/>
    <property type="molecule type" value="Genomic_DNA"/>
</dbReference>
<dbReference type="Pfam" id="PF03328">
    <property type="entry name" value="HpcH_HpaI"/>
    <property type="match status" value="1"/>
</dbReference>
<evidence type="ECO:0000313" key="7">
    <source>
        <dbReference type="Proteomes" id="UP001497512"/>
    </source>
</evidence>
<keyword evidence="7" id="KW-1185">Reference proteome</keyword>
<sequence length="365" mass="39476">MMMLRSLSMGCGALAHQFSIPVSSSSSSSSSSKLLLVVPKVHRRWGFRAHALARDFSTTTGLLKPMLVPKVHRRWGFQAQALARDFNTTTGLLARQALLKERLASGEQLYGAFSVSFSPIVAEILGWAQYDFVVVDMEHGPGGTMAALPVLQVLASTGTPAILRLPANDPVWAKKALDLGPAGIMFPMIENADAAQNAVRACRYPPKGIRGAAFPIVRAARYGLDYSYLDRCEAEELLIMCQVESVEAVKNIPEIAAVEGVDCIQMGPLDLRADMGLLGFPTDSSPSNLLREAEEMVKSTGVYLCGFATADDSPSALMELGYDMVSGAVDVGLLRNAAVTDVQQHKQKTKKKKKKLDNSKFSKIL</sequence>
<proteinExistence type="inferred from homology"/>
<dbReference type="SUPFAM" id="SSF51621">
    <property type="entry name" value="Phosphoenolpyruvate/pyruvate domain"/>
    <property type="match status" value="1"/>
</dbReference>
<feature type="compositionally biased region" description="Basic and acidic residues" evidence="4">
    <location>
        <begin position="356"/>
        <end position="365"/>
    </location>
</feature>
<name>A0ABP0TZA8_9BRYO</name>
<evidence type="ECO:0000256" key="2">
    <source>
        <dbReference type="ARBA" id="ARBA00022723"/>
    </source>
</evidence>
<dbReference type="InterPro" id="IPR040442">
    <property type="entry name" value="Pyrv_kinase-like_dom_sf"/>
</dbReference>
<evidence type="ECO:0000256" key="1">
    <source>
        <dbReference type="ARBA" id="ARBA00005568"/>
    </source>
</evidence>
<reference evidence="6" key="1">
    <citation type="submission" date="2024-02" db="EMBL/GenBank/DDBJ databases">
        <authorList>
            <consortium name="ELIXIR-Norway"/>
            <consortium name="Elixir Norway"/>
        </authorList>
    </citation>
    <scope>NUCLEOTIDE SEQUENCE</scope>
</reference>
<dbReference type="PANTHER" id="PTHR30502">
    <property type="entry name" value="2-KETO-3-DEOXY-L-RHAMNONATE ALDOLASE"/>
    <property type="match status" value="1"/>
</dbReference>
<protein>
    <recommendedName>
        <fullName evidence="5">HpcH/HpaI aldolase/citrate lyase domain-containing protein</fullName>
    </recommendedName>
</protein>
<evidence type="ECO:0000256" key="3">
    <source>
        <dbReference type="ARBA" id="ARBA00023239"/>
    </source>
</evidence>
<evidence type="ECO:0000256" key="4">
    <source>
        <dbReference type="SAM" id="MobiDB-lite"/>
    </source>
</evidence>
<keyword evidence="3" id="KW-0456">Lyase</keyword>
<feature type="compositionally biased region" description="Basic residues" evidence="4">
    <location>
        <begin position="345"/>
        <end position="355"/>
    </location>
</feature>
<dbReference type="PANTHER" id="PTHR30502:SF0">
    <property type="entry name" value="PHOSPHOENOLPYRUVATE CARBOXYLASE FAMILY PROTEIN"/>
    <property type="match status" value="1"/>
</dbReference>
<dbReference type="Gene3D" id="3.20.20.60">
    <property type="entry name" value="Phosphoenolpyruvate-binding domains"/>
    <property type="match status" value="1"/>
</dbReference>
<dbReference type="InterPro" id="IPR050251">
    <property type="entry name" value="HpcH-HpaI_aldolase"/>
</dbReference>
<accession>A0ABP0TZA8</accession>
<comment type="similarity">
    <text evidence="1">Belongs to the HpcH/HpaI aldolase family.</text>
</comment>
<keyword evidence="2" id="KW-0479">Metal-binding</keyword>
<feature type="domain" description="HpcH/HpaI aldolase/citrate lyase" evidence="5">
    <location>
        <begin position="110"/>
        <end position="337"/>
    </location>
</feature>
<evidence type="ECO:0000313" key="6">
    <source>
        <dbReference type="EMBL" id="CAK9208697.1"/>
    </source>
</evidence>
<dbReference type="InterPro" id="IPR005000">
    <property type="entry name" value="Aldolase/citrate-lyase_domain"/>
</dbReference>
<gene>
    <name evidence="6" type="ORF">CSSPTR1EN2_LOCUS9313</name>
</gene>
<dbReference type="Proteomes" id="UP001497512">
    <property type="component" value="Chromosome 17"/>
</dbReference>